<dbReference type="EMBL" id="CP130318">
    <property type="protein sequence ID" value="WNQ12885.1"/>
    <property type="molecule type" value="Genomic_DNA"/>
</dbReference>
<dbReference type="KEGG" id="paun:MJA45_07595"/>
<dbReference type="AlphaFoldDB" id="A0AA96LGK1"/>
<gene>
    <name evidence="2" type="ORF">MJA45_07595</name>
</gene>
<evidence type="ECO:0000313" key="3">
    <source>
        <dbReference type="Proteomes" id="UP001305702"/>
    </source>
</evidence>
<reference evidence="2 3" key="1">
    <citation type="submission" date="2022-02" db="EMBL/GenBank/DDBJ databases">
        <title>Paenibacillus sp. MBLB1776 Whole Genome Shotgun Sequencing.</title>
        <authorList>
            <person name="Hwang C.Y."/>
            <person name="Cho E.-S."/>
            <person name="Seo M.-J."/>
        </authorList>
    </citation>
    <scope>NUCLEOTIDE SEQUENCE [LARGE SCALE GENOMIC DNA]</scope>
    <source>
        <strain evidence="2 3">MBLB1776</strain>
    </source>
</reference>
<keyword evidence="2" id="KW-0328">Glycosyltransferase</keyword>
<accession>A0AA96LGK1</accession>
<organism evidence="2 3">
    <name type="scientific">Paenibacillus aurantius</name>
    <dbReference type="NCBI Taxonomy" id="2918900"/>
    <lineage>
        <taxon>Bacteria</taxon>
        <taxon>Bacillati</taxon>
        <taxon>Bacillota</taxon>
        <taxon>Bacilli</taxon>
        <taxon>Bacillales</taxon>
        <taxon>Paenibacillaceae</taxon>
        <taxon>Paenibacillus</taxon>
    </lineage>
</organism>
<keyword evidence="3" id="KW-1185">Reference proteome</keyword>
<evidence type="ECO:0000259" key="1">
    <source>
        <dbReference type="Pfam" id="PF13524"/>
    </source>
</evidence>
<proteinExistence type="predicted"/>
<feature type="domain" description="Spore protein YkvP/CgeB glycosyl transferase-like" evidence="1">
    <location>
        <begin position="196"/>
        <end position="360"/>
    </location>
</feature>
<sequence>MNAIRHQWKRGRRHGRRAGRADGFRLGRCEGALTHIPETPVNGRDVHVLYVREGFEAIDSGIEAALRRLVRDVTSVSATEEIAGLATRLRPDLVLVLNATRFPVEQADRLRDMGILTAVWFLDDPYRMDWDVQLAAHYDYVFTNEISCVSPFQEAGSPRVFYLPLAVHPAVYYPRRVEPAYRSDVCFIGTAFANRRAFFDRLAPYLAGKKVFISGWYWDRLARYGLLKSSIRQDKLREGTWLSAEETAKYYNGAKIVINLHREDSAEETINSRGIPALSINPRTFEISGCGVLQLTDDREELHRMYTGGQDLVTYRNPEDLAAKLDYYLSRDEERLELAVRGLVRTRSRHTYLHRMAELLFAVWGG</sequence>
<dbReference type="Pfam" id="PF13524">
    <property type="entry name" value="Glyco_trans_1_2"/>
    <property type="match status" value="1"/>
</dbReference>
<dbReference type="GO" id="GO:0016757">
    <property type="term" value="F:glycosyltransferase activity"/>
    <property type="evidence" value="ECO:0007669"/>
    <property type="project" value="UniProtKB-KW"/>
</dbReference>
<dbReference type="Proteomes" id="UP001305702">
    <property type="component" value="Chromosome"/>
</dbReference>
<evidence type="ECO:0000313" key="2">
    <source>
        <dbReference type="EMBL" id="WNQ12885.1"/>
    </source>
</evidence>
<name>A0AA96LGK1_9BACL</name>
<dbReference type="RefSeq" id="WP_315606664.1">
    <property type="nucleotide sequence ID" value="NZ_CP130318.1"/>
</dbReference>
<dbReference type="InterPro" id="IPR055259">
    <property type="entry name" value="YkvP/CgeB_Glyco_trans-like"/>
</dbReference>
<protein>
    <submittedName>
        <fullName evidence="2">Glycosyltransferase</fullName>
        <ecNumber evidence="2">2.4.-.-</ecNumber>
    </submittedName>
</protein>
<keyword evidence="2" id="KW-0808">Transferase</keyword>
<dbReference type="EC" id="2.4.-.-" evidence="2"/>